<name>T2B390_9CRUS</name>
<sequence>MLTLMMASNATIIMLNLLMIQINSPILMLPLLIITFMLLAMVTWVYNNFWNWLSYTIFLIFVGGLLILFAYIVSLTPNTKLHNKKKHSLIFMTFMLLMLMLSTLLDMPAMNIHSLNEQTSYTTQMNSNMLYIFSLTSSHYTSIMMVFLFFIMIAVTILLKTSYGALRIN</sequence>
<feature type="transmembrane region" description="Helical" evidence="1">
    <location>
        <begin position="88"/>
        <end position="110"/>
    </location>
</feature>
<keyword evidence="1" id="KW-1133">Transmembrane helix</keyword>
<dbReference type="EMBL" id="KC995119">
    <property type="protein sequence ID" value="AGV04752.1"/>
    <property type="molecule type" value="Genomic_DNA"/>
</dbReference>
<keyword evidence="2" id="KW-0496">Mitochondrion</keyword>
<keyword evidence="1" id="KW-0812">Transmembrane</keyword>
<evidence type="ECO:0000313" key="2">
    <source>
        <dbReference type="EMBL" id="AGV04752.1"/>
    </source>
</evidence>
<accession>T2B390</accession>
<keyword evidence="1" id="KW-0472">Membrane</keyword>
<geneLocation type="mitochondrion" evidence="2"/>
<evidence type="ECO:0000256" key="1">
    <source>
        <dbReference type="SAM" id="Phobius"/>
    </source>
</evidence>
<feature type="transmembrane region" description="Helical" evidence="1">
    <location>
        <begin position="26"/>
        <end position="46"/>
    </location>
</feature>
<reference evidence="2" key="1">
    <citation type="submission" date="2013-04" db="EMBL/GenBank/DDBJ databases">
        <authorList>
            <person name="Shen X."/>
        </authorList>
    </citation>
    <scope>NUCLEOTIDE SEQUENCE</scope>
</reference>
<gene>
    <name evidence="2" type="primary">ND6</name>
</gene>
<organism evidence="2">
    <name type="scientific">Neomysis orientalis</name>
    <dbReference type="NCBI Taxonomy" id="1049546"/>
    <lineage>
        <taxon>Eukaryota</taxon>
        <taxon>Metazoa</taxon>
        <taxon>Ecdysozoa</taxon>
        <taxon>Arthropoda</taxon>
        <taxon>Crustacea</taxon>
        <taxon>Multicrustacea</taxon>
        <taxon>Malacostraca</taxon>
        <taxon>Eumalacostraca</taxon>
        <taxon>Peracarida</taxon>
        <taxon>Mysidacea</taxon>
        <taxon>Mysida</taxon>
        <taxon>Mysidae</taxon>
        <taxon>Mysinae</taxon>
        <taxon>Mysini</taxon>
        <taxon>Neomysis</taxon>
    </lineage>
</organism>
<proteinExistence type="predicted"/>
<feature type="transmembrane region" description="Helical" evidence="1">
    <location>
        <begin position="130"/>
        <end position="159"/>
    </location>
</feature>
<dbReference type="AlphaFoldDB" id="T2B390"/>
<feature type="transmembrane region" description="Helical" evidence="1">
    <location>
        <begin position="52"/>
        <end position="76"/>
    </location>
</feature>
<protein>
    <submittedName>
        <fullName evidence="2">NADH dehydrogenase subunit 6</fullName>
    </submittedName>
</protein>